<organism evidence="2 3">
    <name type="scientific">Bugula neritina</name>
    <name type="common">Brown bryozoan</name>
    <name type="synonym">Sertularia neritina</name>
    <dbReference type="NCBI Taxonomy" id="10212"/>
    <lineage>
        <taxon>Eukaryota</taxon>
        <taxon>Metazoa</taxon>
        <taxon>Spiralia</taxon>
        <taxon>Lophotrochozoa</taxon>
        <taxon>Bryozoa</taxon>
        <taxon>Gymnolaemata</taxon>
        <taxon>Cheilostomatida</taxon>
        <taxon>Flustrina</taxon>
        <taxon>Buguloidea</taxon>
        <taxon>Bugulidae</taxon>
        <taxon>Bugula</taxon>
    </lineage>
</organism>
<feature type="domain" description="Alpha-macroglobulin receptor-binding" evidence="1">
    <location>
        <begin position="740"/>
        <end position="835"/>
    </location>
</feature>
<reference evidence="2" key="1">
    <citation type="submission" date="2020-06" db="EMBL/GenBank/DDBJ databases">
        <title>Draft genome of Bugula neritina, a colonial animal packing powerful symbionts and potential medicines.</title>
        <authorList>
            <person name="Rayko M."/>
        </authorList>
    </citation>
    <scope>NUCLEOTIDE SEQUENCE [LARGE SCALE GENOMIC DNA]</scope>
    <source>
        <strain evidence="2">Kwan_BN1</strain>
    </source>
</reference>
<dbReference type="InterPro" id="IPR009048">
    <property type="entry name" value="A-macroglobulin_rcpt-bd"/>
</dbReference>
<accession>A0A7J7JXL2</accession>
<sequence length="887" mass="100381">MTVYFAVLIRLIPIHTNLKPVTTALDVDIKDGNGIVVKRWFSQHTNAGGVVTLRYPLNSNFIAYGTWTIVAKCFEYTYQKEISVYEFYGPLFFVNVSMPTYMYQGSSEVAVLVTSTQELIAHIGGGERGLISKQLKATAVVEDWFFGTSASGFSSTIIYSDEISLRFLGGEVWSFKPNIPFKIHVAAERQDMAPMDPYITERNIDFSITTTEDGGGETTVTDSVDIPRDTSVVQYWLYPTSSTLKITVRVYKELYTYDEHANTSITHYWKRDGQTIDTYRASTPAYAHDANTTFYYAGLYIFTDANVSSVYTHCNRSKGEYPCMDGKTCYNYQHMCQRDSFCAADRRDDMGCHLNESTDAILFSDDGWQRTKHIGAFYRDGAFLWVDQFTKPDGRIDISIKPPAYDTSWVVSAFTMSSENGLGILQGVNIILVPVYAGDVRQIYVPIEPVETGVVPIKVNAMCVVAGHSVTHTVNVGDSKVANGVSIGANYLAQHYKKITDPFEMAIVTYALLVAGRNREMSKAMLKLKSMQKSASSRMKYWSKEDVSPIELEAKTQDTTVRLLPKSTSHIGAYTVSTTAYALLAYIEHSEPDELLQPIQRFLQEQHMWDTLIAMQALKAVAEKNQDRQTYDMTFTFKSDQDPTWRKVVRLNRENWFELQRFPTPSHWGSIQTTVKGHGIALVQLETTQNFDNEEQLSPQPIPNIFDLGNFNYNIQSRGFNHSIIDYKICPRWNGVTDRSGMAVLEVGLPTGYRLGVWNLQKYVLANRDKTSIRGAEFNGKDGIGIFYFDYLDNTTNNCAEFTAFRWYPVANMAELTPIKVYEYYEPGNYFSSYYEKVNLLKLTVCLVCGSYQCPYCPNYNSVAMSLPSIYLILLSTVFTLSKVVLT</sequence>
<dbReference type="PANTHER" id="PTHR11412:SF146">
    <property type="entry name" value="CD109 ANTIGEN"/>
    <property type="match status" value="1"/>
</dbReference>
<dbReference type="InterPro" id="IPR011626">
    <property type="entry name" value="Alpha-macroglobulin_TED"/>
</dbReference>
<dbReference type="Proteomes" id="UP000593567">
    <property type="component" value="Unassembled WGS sequence"/>
</dbReference>
<dbReference type="InterPro" id="IPR008930">
    <property type="entry name" value="Terpenoid_cyclase/PrenylTrfase"/>
</dbReference>
<dbReference type="InterPro" id="IPR036595">
    <property type="entry name" value="A-macroglobulin_rcpt-bd_sf"/>
</dbReference>
<dbReference type="SMART" id="SM01361">
    <property type="entry name" value="A2M_recep"/>
    <property type="match status" value="1"/>
</dbReference>
<dbReference type="PANTHER" id="PTHR11412">
    <property type="entry name" value="MACROGLOBULIN / COMPLEMENT"/>
    <property type="match status" value="1"/>
</dbReference>
<evidence type="ECO:0000313" key="3">
    <source>
        <dbReference type="Proteomes" id="UP000593567"/>
    </source>
</evidence>
<dbReference type="Pfam" id="PF07677">
    <property type="entry name" value="A2M_recep"/>
    <property type="match status" value="1"/>
</dbReference>
<dbReference type="AlphaFoldDB" id="A0A7J7JXL2"/>
<dbReference type="SUPFAM" id="SSF49410">
    <property type="entry name" value="Alpha-macroglobulin receptor domain"/>
    <property type="match status" value="1"/>
</dbReference>
<name>A0A7J7JXL2_BUGNE</name>
<dbReference type="OrthoDB" id="6359008at2759"/>
<dbReference type="Gene3D" id="2.60.40.1930">
    <property type="match status" value="1"/>
</dbReference>
<dbReference type="Gene3D" id="1.50.10.20">
    <property type="match status" value="1"/>
</dbReference>
<dbReference type="SUPFAM" id="SSF48239">
    <property type="entry name" value="Terpenoid cyclases/Protein prenyltransferases"/>
    <property type="match status" value="1"/>
</dbReference>
<proteinExistence type="predicted"/>
<gene>
    <name evidence="2" type="ORF">EB796_010554</name>
</gene>
<keyword evidence="3" id="KW-1185">Reference proteome</keyword>
<dbReference type="Gene3D" id="2.60.40.690">
    <property type="entry name" value="Alpha-macroglobulin, receptor-binding domain"/>
    <property type="match status" value="1"/>
</dbReference>
<protein>
    <submittedName>
        <fullName evidence="2">Tep6</fullName>
    </submittedName>
</protein>
<dbReference type="Pfam" id="PF07678">
    <property type="entry name" value="TED_complement"/>
    <property type="match status" value="1"/>
</dbReference>
<evidence type="ECO:0000313" key="2">
    <source>
        <dbReference type="EMBL" id="KAF6031139.1"/>
    </source>
</evidence>
<dbReference type="GO" id="GO:0005615">
    <property type="term" value="C:extracellular space"/>
    <property type="evidence" value="ECO:0007669"/>
    <property type="project" value="InterPro"/>
</dbReference>
<dbReference type="InterPro" id="IPR050473">
    <property type="entry name" value="A2M/Complement_sys"/>
</dbReference>
<comment type="caution">
    <text evidence="2">The sequence shown here is derived from an EMBL/GenBank/DDBJ whole genome shotgun (WGS) entry which is preliminary data.</text>
</comment>
<dbReference type="EMBL" id="VXIV02001636">
    <property type="protein sequence ID" value="KAF6031139.1"/>
    <property type="molecule type" value="Genomic_DNA"/>
</dbReference>
<evidence type="ECO:0000259" key="1">
    <source>
        <dbReference type="SMART" id="SM01361"/>
    </source>
</evidence>